<dbReference type="Proteomes" id="UP000001542">
    <property type="component" value="Unassembled WGS sequence"/>
</dbReference>
<dbReference type="InterPro" id="IPR002110">
    <property type="entry name" value="Ankyrin_rpt"/>
</dbReference>
<dbReference type="InParanoid" id="A2ESD9"/>
<dbReference type="SMR" id="A2ESD9"/>
<gene>
    <name evidence="1" type="ORF">TVAG_396290</name>
</gene>
<dbReference type="SUPFAM" id="SSF48403">
    <property type="entry name" value="Ankyrin repeat"/>
    <property type="match status" value="1"/>
</dbReference>
<protein>
    <submittedName>
        <fullName evidence="1">Uncharacterized protein</fullName>
    </submittedName>
</protein>
<accession>A2ESD9</accession>
<dbReference type="Pfam" id="PF13637">
    <property type="entry name" value="Ank_4"/>
    <property type="match status" value="1"/>
</dbReference>
<dbReference type="VEuPathDB" id="TrichDB:TVAGG3_0883130"/>
<evidence type="ECO:0000313" key="2">
    <source>
        <dbReference type="Proteomes" id="UP000001542"/>
    </source>
</evidence>
<dbReference type="InterPro" id="IPR036770">
    <property type="entry name" value="Ankyrin_rpt-contain_sf"/>
</dbReference>
<dbReference type="OrthoDB" id="194358at2759"/>
<dbReference type="SMART" id="SM00248">
    <property type="entry name" value="ANK"/>
    <property type="match status" value="3"/>
</dbReference>
<organism evidence="1 2">
    <name type="scientific">Trichomonas vaginalis (strain ATCC PRA-98 / G3)</name>
    <dbReference type="NCBI Taxonomy" id="412133"/>
    <lineage>
        <taxon>Eukaryota</taxon>
        <taxon>Metamonada</taxon>
        <taxon>Parabasalia</taxon>
        <taxon>Trichomonadida</taxon>
        <taxon>Trichomonadidae</taxon>
        <taxon>Trichomonas</taxon>
    </lineage>
</organism>
<dbReference type="PANTHER" id="PTHR24159:SF5">
    <property type="entry name" value="ANK_REP_REGION DOMAIN-CONTAINING PROTEIN"/>
    <property type="match status" value="1"/>
</dbReference>
<dbReference type="Gene3D" id="1.25.40.20">
    <property type="entry name" value="Ankyrin repeat-containing domain"/>
    <property type="match status" value="1"/>
</dbReference>
<proteinExistence type="predicted"/>
<dbReference type="EMBL" id="DS113475">
    <property type="protein sequence ID" value="EAY04442.1"/>
    <property type="molecule type" value="Genomic_DNA"/>
</dbReference>
<name>A2ESD9_TRIV3</name>
<dbReference type="PANTHER" id="PTHR24159">
    <property type="match status" value="1"/>
</dbReference>
<sequence>MLYAIDTPNGFREDVQLTLKQKSIMELNSWFSDLNESNLKHIAKYIISSTFAKTQESLPILCKTLLNTIQLRFLELPLYVELISKILAGESKRNAIGALPAEIIKVCFEFTPEYNPDVVITKFHFLRMLLNAKLVKIQSITASMKEIDASRPNFLFLAALFFLPEITSTDQRFTKKLNEMIPDLRLTERCLHPYQDRFSELSENDFSKLKELTEIGVEKTHIAYSIMKDDVNSFERHVNQEKIDLEGFVDDILFIPCQFLKMTPSYIDFPAFFGSTKIVDWILSHKIQFSSPMMFAVAGGNMKSIQYFLSRGYDFEKCLRVATYFKRIDLFNYIRPKIAQAFYNSELNICLCRASEQNEIRVVKFCIDSKCNVNCTDEKGESPVFLASRAGNNQLLKILLDVPGCSKKIPNMFGNRADEVAEDATLQTLQDFDE</sequence>
<keyword evidence="2" id="KW-1185">Reference proteome</keyword>
<dbReference type="KEGG" id="tva:4762304"/>
<dbReference type="RefSeq" id="XP_001316665.1">
    <property type="nucleotide sequence ID" value="XM_001316630.1"/>
</dbReference>
<dbReference type="AlphaFoldDB" id="A2ESD9"/>
<reference evidence="1" key="2">
    <citation type="journal article" date="2007" name="Science">
        <title>Draft genome sequence of the sexually transmitted pathogen Trichomonas vaginalis.</title>
        <authorList>
            <person name="Carlton J.M."/>
            <person name="Hirt R.P."/>
            <person name="Silva J.C."/>
            <person name="Delcher A.L."/>
            <person name="Schatz M."/>
            <person name="Zhao Q."/>
            <person name="Wortman J.R."/>
            <person name="Bidwell S.L."/>
            <person name="Alsmark U.C.M."/>
            <person name="Besteiro S."/>
            <person name="Sicheritz-Ponten T."/>
            <person name="Noel C.J."/>
            <person name="Dacks J.B."/>
            <person name="Foster P.G."/>
            <person name="Simillion C."/>
            <person name="Van de Peer Y."/>
            <person name="Miranda-Saavedra D."/>
            <person name="Barton G.J."/>
            <person name="Westrop G.D."/>
            <person name="Mueller S."/>
            <person name="Dessi D."/>
            <person name="Fiori P.L."/>
            <person name="Ren Q."/>
            <person name="Paulsen I."/>
            <person name="Zhang H."/>
            <person name="Bastida-Corcuera F.D."/>
            <person name="Simoes-Barbosa A."/>
            <person name="Brown M.T."/>
            <person name="Hayes R.D."/>
            <person name="Mukherjee M."/>
            <person name="Okumura C.Y."/>
            <person name="Schneider R."/>
            <person name="Smith A.J."/>
            <person name="Vanacova S."/>
            <person name="Villalvazo M."/>
            <person name="Haas B.J."/>
            <person name="Pertea M."/>
            <person name="Feldblyum T.V."/>
            <person name="Utterback T.R."/>
            <person name="Shu C.L."/>
            <person name="Osoegawa K."/>
            <person name="de Jong P.J."/>
            <person name="Hrdy I."/>
            <person name="Horvathova L."/>
            <person name="Zubacova Z."/>
            <person name="Dolezal P."/>
            <person name="Malik S.B."/>
            <person name="Logsdon J.M. Jr."/>
            <person name="Henze K."/>
            <person name="Gupta A."/>
            <person name="Wang C.C."/>
            <person name="Dunne R.L."/>
            <person name="Upcroft J.A."/>
            <person name="Upcroft P."/>
            <person name="White O."/>
            <person name="Salzberg S.L."/>
            <person name="Tang P."/>
            <person name="Chiu C.-H."/>
            <person name="Lee Y.-S."/>
            <person name="Embley T.M."/>
            <person name="Coombs G.H."/>
            <person name="Mottram J.C."/>
            <person name="Tachezy J."/>
            <person name="Fraser-Liggett C.M."/>
            <person name="Johnson P.J."/>
        </authorList>
    </citation>
    <scope>NUCLEOTIDE SEQUENCE [LARGE SCALE GENOMIC DNA]</scope>
    <source>
        <strain evidence="1">G3</strain>
    </source>
</reference>
<dbReference type="VEuPathDB" id="TrichDB:TVAG_396290"/>
<evidence type="ECO:0000313" key="1">
    <source>
        <dbReference type="EMBL" id="EAY04442.1"/>
    </source>
</evidence>
<reference evidence="1" key="1">
    <citation type="submission" date="2006-10" db="EMBL/GenBank/DDBJ databases">
        <authorList>
            <person name="Amadeo P."/>
            <person name="Zhao Q."/>
            <person name="Wortman J."/>
            <person name="Fraser-Liggett C."/>
            <person name="Carlton J."/>
        </authorList>
    </citation>
    <scope>NUCLEOTIDE SEQUENCE</scope>
    <source>
        <strain evidence="1">G3</strain>
    </source>
</reference>